<dbReference type="AlphaFoldDB" id="R7UJK3"/>
<reference evidence="2" key="3">
    <citation type="submission" date="2015-06" db="UniProtKB">
        <authorList>
            <consortium name="EnsemblMetazoa"/>
        </authorList>
    </citation>
    <scope>IDENTIFICATION</scope>
</reference>
<proteinExistence type="predicted"/>
<evidence type="ECO:0000313" key="2">
    <source>
        <dbReference type="EnsemblMetazoa" id="CapteP198254"/>
    </source>
</evidence>
<reference evidence="3" key="1">
    <citation type="submission" date="2012-12" db="EMBL/GenBank/DDBJ databases">
        <authorList>
            <person name="Hellsten U."/>
            <person name="Grimwood J."/>
            <person name="Chapman J.A."/>
            <person name="Shapiro H."/>
            <person name="Aerts A."/>
            <person name="Otillar R.P."/>
            <person name="Terry A.Y."/>
            <person name="Boore J.L."/>
            <person name="Simakov O."/>
            <person name="Marletaz F."/>
            <person name="Cho S.-J."/>
            <person name="Edsinger-Gonzales E."/>
            <person name="Havlak P."/>
            <person name="Kuo D.-H."/>
            <person name="Larsson T."/>
            <person name="Lv J."/>
            <person name="Arendt D."/>
            <person name="Savage R."/>
            <person name="Osoegawa K."/>
            <person name="de Jong P."/>
            <person name="Lindberg D.R."/>
            <person name="Seaver E.C."/>
            <person name="Weisblat D.A."/>
            <person name="Putnam N.H."/>
            <person name="Grigoriev I.V."/>
            <person name="Rokhsar D.S."/>
        </authorList>
    </citation>
    <scope>NUCLEOTIDE SEQUENCE</scope>
    <source>
        <strain evidence="3">I ESC-2004</strain>
    </source>
</reference>
<dbReference type="STRING" id="283909.R7UJK3"/>
<dbReference type="OMA" id="ECFIAKF"/>
<sequence length="206" mass="24101">MSDVAGLLEPLLSLVDGRNDKPYPNKQGECVSRDVLDKYRRLYRYKESPETMAIINAKHQAMEVLDLFFNFSFNEQLEQFVKNFKTTYSKAHHVVGGNPELGALLYESYDIYKNSSTNNVAMKLLRELIQSNDFFQAYPLKDVLMDLSHYEYEKMVVKSMTLLDRKFSARDNLFKRAVQAQVDTNVFFKENFKLKIFLMLLYVLSL</sequence>
<dbReference type="OrthoDB" id="300855at2759"/>
<dbReference type="HOGENOM" id="CLU_1333054_0_0_1"/>
<organism evidence="1">
    <name type="scientific">Capitella teleta</name>
    <name type="common">Polychaete worm</name>
    <dbReference type="NCBI Taxonomy" id="283909"/>
    <lineage>
        <taxon>Eukaryota</taxon>
        <taxon>Metazoa</taxon>
        <taxon>Spiralia</taxon>
        <taxon>Lophotrochozoa</taxon>
        <taxon>Annelida</taxon>
        <taxon>Polychaeta</taxon>
        <taxon>Sedentaria</taxon>
        <taxon>Scolecida</taxon>
        <taxon>Capitellidae</taxon>
        <taxon>Capitella</taxon>
    </lineage>
</organism>
<dbReference type="EMBL" id="KB300462">
    <property type="protein sequence ID" value="ELU06744.1"/>
    <property type="molecule type" value="Genomic_DNA"/>
</dbReference>
<dbReference type="EnsemblMetazoa" id="CapteT198254">
    <property type="protein sequence ID" value="CapteP198254"/>
    <property type="gene ID" value="CapteG198254"/>
</dbReference>
<evidence type="ECO:0000313" key="1">
    <source>
        <dbReference type="EMBL" id="ELU06744.1"/>
    </source>
</evidence>
<gene>
    <name evidence="1" type="ORF">CAPTEDRAFT_198254</name>
</gene>
<protein>
    <submittedName>
        <fullName evidence="1 2">Uncharacterized protein</fullName>
    </submittedName>
</protein>
<accession>R7UJK3</accession>
<name>R7UJK3_CAPTE</name>
<dbReference type="Proteomes" id="UP000014760">
    <property type="component" value="Unassembled WGS sequence"/>
</dbReference>
<dbReference type="EMBL" id="AMQN01043422">
    <property type="status" value="NOT_ANNOTATED_CDS"/>
    <property type="molecule type" value="Genomic_DNA"/>
</dbReference>
<evidence type="ECO:0000313" key="3">
    <source>
        <dbReference type="Proteomes" id="UP000014760"/>
    </source>
</evidence>
<keyword evidence="3" id="KW-1185">Reference proteome</keyword>
<reference evidence="1 3" key="2">
    <citation type="journal article" date="2013" name="Nature">
        <title>Insights into bilaterian evolution from three spiralian genomes.</title>
        <authorList>
            <person name="Simakov O."/>
            <person name="Marletaz F."/>
            <person name="Cho S.J."/>
            <person name="Edsinger-Gonzales E."/>
            <person name="Havlak P."/>
            <person name="Hellsten U."/>
            <person name="Kuo D.H."/>
            <person name="Larsson T."/>
            <person name="Lv J."/>
            <person name="Arendt D."/>
            <person name="Savage R."/>
            <person name="Osoegawa K."/>
            <person name="de Jong P."/>
            <person name="Grimwood J."/>
            <person name="Chapman J.A."/>
            <person name="Shapiro H."/>
            <person name="Aerts A."/>
            <person name="Otillar R.P."/>
            <person name="Terry A.Y."/>
            <person name="Boore J.L."/>
            <person name="Grigoriev I.V."/>
            <person name="Lindberg D.R."/>
            <person name="Seaver E.C."/>
            <person name="Weisblat D.A."/>
            <person name="Putnam N.H."/>
            <person name="Rokhsar D.S."/>
        </authorList>
    </citation>
    <scope>NUCLEOTIDE SEQUENCE</scope>
    <source>
        <strain evidence="1 3">I ESC-2004</strain>
    </source>
</reference>